<evidence type="ECO:0000313" key="4">
    <source>
        <dbReference type="Proteomes" id="UP000287166"/>
    </source>
</evidence>
<dbReference type="Proteomes" id="UP000287166">
    <property type="component" value="Unassembled WGS sequence"/>
</dbReference>
<accession>A0A401GIM2</accession>
<dbReference type="RefSeq" id="XP_027612935.1">
    <property type="nucleotide sequence ID" value="XM_027757134.1"/>
</dbReference>
<proteinExistence type="predicted"/>
<keyword evidence="2" id="KW-0812">Transmembrane</keyword>
<keyword evidence="2" id="KW-1133">Transmembrane helix</keyword>
<dbReference type="GeneID" id="38778939"/>
<dbReference type="InParanoid" id="A0A401GIM2"/>
<dbReference type="AlphaFoldDB" id="A0A401GIM2"/>
<dbReference type="EMBL" id="BFAD01000004">
    <property type="protein sequence ID" value="GBE82022.1"/>
    <property type="molecule type" value="Genomic_DNA"/>
</dbReference>
<feature type="region of interest" description="Disordered" evidence="1">
    <location>
        <begin position="157"/>
        <end position="193"/>
    </location>
</feature>
<comment type="caution">
    <text evidence="3">The sequence shown here is derived from an EMBL/GenBank/DDBJ whole genome shotgun (WGS) entry which is preliminary data.</text>
</comment>
<gene>
    <name evidence="3" type="ORF">SCP_0403980</name>
</gene>
<name>A0A401GIM2_9APHY</name>
<organism evidence="3 4">
    <name type="scientific">Sparassis crispa</name>
    <dbReference type="NCBI Taxonomy" id="139825"/>
    <lineage>
        <taxon>Eukaryota</taxon>
        <taxon>Fungi</taxon>
        <taxon>Dikarya</taxon>
        <taxon>Basidiomycota</taxon>
        <taxon>Agaricomycotina</taxon>
        <taxon>Agaricomycetes</taxon>
        <taxon>Polyporales</taxon>
        <taxon>Sparassidaceae</taxon>
        <taxon>Sparassis</taxon>
    </lineage>
</organism>
<keyword evidence="4" id="KW-1185">Reference proteome</keyword>
<feature type="transmembrane region" description="Helical" evidence="2">
    <location>
        <begin position="46"/>
        <end position="73"/>
    </location>
</feature>
<reference evidence="3 4" key="1">
    <citation type="journal article" date="2018" name="Sci. Rep.">
        <title>Genome sequence of the cauliflower mushroom Sparassis crispa (Hanabiratake) and its association with beneficial usage.</title>
        <authorList>
            <person name="Kiyama R."/>
            <person name="Furutani Y."/>
            <person name="Kawaguchi K."/>
            <person name="Nakanishi T."/>
        </authorList>
    </citation>
    <scope>NUCLEOTIDE SEQUENCE [LARGE SCALE GENOMIC DNA]</scope>
</reference>
<feature type="compositionally biased region" description="Polar residues" evidence="1">
    <location>
        <begin position="166"/>
        <end position="175"/>
    </location>
</feature>
<sequence length="533" mass="58541">MEWWVFFRRVRKVVFAVAAISSLVWTILLSVYLAREWDHFFALQRGIIFGMIGVNGLSSVMLYLMIVVVFRFWADLSRMIFLLAIHLGSTVPYTHSTSSFSCAIFSSRSFCDEANMFILANAWIIIGLFLCYTAFLLAVYRVPRPVPNTGLDLLSTSKRMSRTSDKSPSSASATELLQDDVEQNARPKSPDSIYSQVSVISPRASALSTVPRAMDPPSTSRLPRPVGSYGAMGRPRPMPDTHVFPPRVSSLSSTGTLSPAPSYMSQYSYRPPSRLFRQESVILNPVQTRRRASLRPLLLNTFVEPSRHGTPDTALTSSTYRNSAESEGESPYTKWLSFSSSSTRSKHTRCLSEPEPSPLPTYYSVPFQLQPGISPIARTGTISLYPHSAPPSIYYDGLYSAPAGSAAILLDVPLRSQTATPGSHSIHSLTPSLHYAEQCVVAKPPCSAHVRAASDPLPSPYGSNLSSLDHESMADLLLPNPHEAMVARGIRRYSSLVSQHTLQSSRGATPTTATRTLADPEWRQLVMSAALGA</sequence>
<feature type="transmembrane region" description="Helical" evidence="2">
    <location>
        <begin position="13"/>
        <end position="34"/>
    </location>
</feature>
<feature type="region of interest" description="Disordered" evidence="1">
    <location>
        <begin position="208"/>
        <end position="231"/>
    </location>
</feature>
<evidence type="ECO:0000313" key="3">
    <source>
        <dbReference type="EMBL" id="GBE82022.1"/>
    </source>
</evidence>
<keyword evidence="2" id="KW-0472">Membrane</keyword>
<dbReference type="STRING" id="139825.A0A401GIM2"/>
<feature type="transmembrane region" description="Helical" evidence="2">
    <location>
        <begin position="117"/>
        <end position="140"/>
    </location>
</feature>
<evidence type="ECO:0000256" key="1">
    <source>
        <dbReference type="SAM" id="MobiDB-lite"/>
    </source>
</evidence>
<feature type="region of interest" description="Disordered" evidence="1">
    <location>
        <begin position="305"/>
        <end position="327"/>
    </location>
</feature>
<protein>
    <submittedName>
        <fullName evidence="3">Uncharacterized protein</fullName>
    </submittedName>
</protein>
<evidence type="ECO:0000256" key="2">
    <source>
        <dbReference type="SAM" id="Phobius"/>
    </source>
</evidence>
<dbReference type="OrthoDB" id="2666783at2759"/>
<feature type="compositionally biased region" description="Polar residues" evidence="1">
    <location>
        <begin position="313"/>
        <end position="325"/>
    </location>
</feature>